<dbReference type="GO" id="GO:0004497">
    <property type="term" value="F:monooxygenase activity"/>
    <property type="evidence" value="ECO:0007669"/>
    <property type="project" value="UniProtKB-KW"/>
</dbReference>
<dbReference type="GO" id="GO:0020037">
    <property type="term" value="F:heme binding"/>
    <property type="evidence" value="ECO:0007669"/>
    <property type="project" value="InterPro"/>
</dbReference>
<comment type="subcellular location">
    <subcellularLocation>
        <location evidence="1">Membrane</location>
    </subcellularLocation>
</comment>
<evidence type="ECO:0000256" key="8">
    <source>
        <dbReference type="ARBA" id="ARBA00023004"/>
    </source>
</evidence>
<evidence type="ECO:0000256" key="7">
    <source>
        <dbReference type="ARBA" id="ARBA00023002"/>
    </source>
</evidence>
<sequence>MDANIAYAVISLIAVLMLSYMMKVVNRFWIRPKKVEKRVRELGFRGNPYRFFYGDAKEMERMRVEAVSKPLEQLSDDIPARKQFFIWIGTKPRLNIMDPLLVKDILSRPNEFQKPKADHMAHVLVGGLFTIEGNTWIKHKKIINPAFHIEKMKNMVPSIVNSSLEMIDKWNKSLASKESGEVDIWPDLEALTYEVMCKTLAVGETSEDIRRIHQLRLKVNEQAAKVAKLMFFPGWWNLPTKDLNTMKALHKEVEGLVRKMVTKRLEETKIGARSEEVFTSLGLKLQHAL</sequence>
<dbReference type="InterPro" id="IPR036396">
    <property type="entry name" value="Cyt_P450_sf"/>
</dbReference>
<evidence type="ECO:0008006" key="15">
    <source>
        <dbReference type="Google" id="ProtNLM"/>
    </source>
</evidence>
<dbReference type="STRING" id="79200.A0A175YI10"/>
<dbReference type="InterPro" id="IPR050665">
    <property type="entry name" value="Cytochrome_P450_Monooxygen"/>
</dbReference>
<protein>
    <recommendedName>
        <fullName evidence="15">Cytochrome P450</fullName>
    </recommendedName>
</protein>
<reference evidence="12" key="1">
    <citation type="journal article" date="2016" name="Nat. Genet.">
        <title>A high-quality carrot genome assembly provides new insights into carotenoid accumulation and asterid genome evolution.</title>
        <authorList>
            <person name="Iorizzo M."/>
            <person name="Ellison S."/>
            <person name="Senalik D."/>
            <person name="Zeng P."/>
            <person name="Satapoomin P."/>
            <person name="Huang J."/>
            <person name="Bowman M."/>
            <person name="Iovene M."/>
            <person name="Sanseverino W."/>
            <person name="Cavagnaro P."/>
            <person name="Yildiz M."/>
            <person name="Macko-Podgorni A."/>
            <person name="Moranska E."/>
            <person name="Grzebelus E."/>
            <person name="Grzebelus D."/>
            <person name="Ashrafi H."/>
            <person name="Zheng Z."/>
            <person name="Cheng S."/>
            <person name="Spooner D."/>
            <person name="Van Deynze A."/>
            <person name="Simon P."/>
        </authorList>
    </citation>
    <scope>NUCLEOTIDE SEQUENCE [LARGE SCALE GENOMIC DNA]</scope>
    <source>
        <tissue evidence="12">Leaf</tissue>
    </source>
</reference>
<dbReference type="SUPFAM" id="SSF48264">
    <property type="entry name" value="Cytochrome P450"/>
    <property type="match status" value="1"/>
</dbReference>
<evidence type="ECO:0000313" key="13">
    <source>
        <dbReference type="EMBL" id="WOH09732.1"/>
    </source>
</evidence>
<dbReference type="EMBL" id="LNRQ01000009">
    <property type="protein sequence ID" value="KZM83316.1"/>
    <property type="molecule type" value="Genomic_DNA"/>
</dbReference>
<keyword evidence="14" id="KW-1185">Reference proteome</keyword>
<dbReference type="Gramene" id="KZM83316">
    <property type="protein sequence ID" value="KZM83316"/>
    <property type="gene ID" value="DCAR_030885"/>
</dbReference>
<accession>A0A175YI10</accession>
<evidence type="ECO:0000256" key="10">
    <source>
        <dbReference type="ARBA" id="ARBA00023136"/>
    </source>
</evidence>
<dbReference type="Pfam" id="PF00067">
    <property type="entry name" value="p450"/>
    <property type="match status" value="1"/>
</dbReference>
<evidence type="ECO:0000256" key="2">
    <source>
        <dbReference type="ARBA" id="ARBA00010617"/>
    </source>
</evidence>
<dbReference type="GO" id="GO:0016705">
    <property type="term" value="F:oxidoreductase activity, acting on paired donors, with incorporation or reduction of molecular oxygen"/>
    <property type="evidence" value="ECO:0007669"/>
    <property type="project" value="InterPro"/>
</dbReference>
<dbReference type="AlphaFoldDB" id="A0A175YI10"/>
<comment type="similarity">
    <text evidence="2">Belongs to the cytochrome P450 family.</text>
</comment>
<evidence type="ECO:0000256" key="5">
    <source>
        <dbReference type="ARBA" id="ARBA00022723"/>
    </source>
</evidence>
<keyword evidence="9" id="KW-0503">Monooxygenase</keyword>
<dbReference type="EMBL" id="CP093349">
    <property type="protein sequence ID" value="WOH09732.1"/>
    <property type="molecule type" value="Genomic_DNA"/>
</dbReference>
<evidence type="ECO:0000256" key="11">
    <source>
        <dbReference type="SAM" id="Phobius"/>
    </source>
</evidence>
<evidence type="ECO:0000256" key="4">
    <source>
        <dbReference type="ARBA" id="ARBA00022692"/>
    </source>
</evidence>
<organism evidence="12">
    <name type="scientific">Daucus carota subsp. sativus</name>
    <name type="common">Carrot</name>
    <dbReference type="NCBI Taxonomy" id="79200"/>
    <lineage>
        <taxon>Eukaryota</taxon>
        <taxon>Viridiplantae</taxon>
        <taxon>Streptophyta</taxon>
        <taxon>Embryophyta</taxon>
        <taxon>Tracheophyta</taxon>
        <taxon>Spermatophyta</taxon>
        <taxon>Magnoliopsida</taxon>
        <taxon>eudicotyledons</taxon>
        <taxon>Gunneridae</taxon>
        <taxon>Pentapetalae</taxon>
        <taxon>asterids</taxon>
        <taxon>campanulids</taxon>
        <taxon>Apiales</taxon>
        <taxon>Apiaceae</taxon>
        <taxon>Apioideae</taxon>
        <taxon>Scandiceae</taxon>
        <taxon>Daucinae</taxon>
        <taxon>Daucus</taxon>
        <taxon>Daucus sect. Daucus</taxon>
    </lineage>
</organism>
<keyword evidence="8" id="KW-0408">Iron</keyword>
<evidence type="ECO:0000256" key="6">
    <source>
        <dbReference type="ARBA" id="ARBA00022989"/>
    </source>
</evidence>
<evidence type="ECO:0000256" key="1">
    <source>
        <dbReference type="ARBA" id="ARBA00004370"/>
    </source>
</evidence>
<keyword evidence="7" id="KW-0560">Oxidoreductase</keyword>
<proteinExistence type="inferred from homology"/>
<keyword evidence="5" id="KW-0479">Metal-binding</keyword>
<dbReference type="OMA" id="NTWIKHK"/>
<dbReference type="GO" id="GO:0016020">
    <property type="term" value="C:membrane"/>
    <property type="evidence" value="ECO:0007669"/>
    <property type="project" value="UniProtKB-SubCell"/>
</dbReference>
<evidence type="ECO:0000313" key="12">
    <source>
        <dbReference type="EMBL" id="KZM83316.1"/>
    </source>
</evidence>
<dbReference type="Gene3D" id="1.10.630.10">
    <property type="entry name" value="Cytochrome P450"/>
    <property type="match status" value="1"/>
</dbReference>
<evidence type="ECO:0000313" key="14">
    <source>
        <dbReference type="Proteomes" id="UP000077755"/>
    </source>
</evidence>
<dbReference type="InterPro" id="IPR001128">
    <property type="entry name" value="Cyt_P450"/>
</dbReference>
<evidence type="ECO:0000256" key="9">
    <source>
        <dbReference type="ARBA" id="ARBA00023033"/>
    </source>
</evidence>
<reference evidence="13" key="2">
    <citation type="submission" date="2022-03" db="EMBL/GenBank/DDBJ databases">
        <title>Draft title - Genomic analysis of global carrot germplasm unveils the trajectory of domestication and the origin of high carotenoid orange carrot.</title>
        <authorList>
            <person name="Iorizzo M."/>
            <person name="Ellison S."/>
            <person name="Senalik D."/>
            <person name="Macko-Podgorni A."/>
            <person name="Grzebelus D."/>
            <person name="Bostan H."/>
            <person name="Rolling W."/>
            <person name="Curaba J."/>
            <person name="Simon P."/>
        </authorList>
    </citation>
    <scope>NUCLEOTIDE SEQUENCE</scope>
    <source>
        <tissue evidence="13">Leaf</tissue>
    </source>
</reference>
<keyword evidence="10 11" id="KW-0472">Membrane</keyword>
<evidence type="ECO:0000256" key="3">
    <source>
        <dbReference type="ARBA" id="ARBA00022617"/>
    </source>
</evidence>
<dbReference type="Proteomes" id="UP000077755">
    <property type="component" value="Chromosome 7"/>
</dbReference>
<dbReference type="PANTHER" id="PTHR24282">
    <property type="entry name" value="CYTOCHROME P450 FAMILY MEMBER"/>
    <property type="match status" value="1"/>
</dbReference>
<dbReference type="PANTHER" id="PTHR24282:SF255">
    <property type="entry name" value="CYTOCHROME P450 72A11-RELATED"/>
    <property type="match status" value="1"/>
</dbReference>
<gene>
    <name evidence="12" type="ORF">DCAR_030885</name>
    <name evidence="13" type="ORF">DCAR_0729190</name>
</gene>
<keyword evidence="3" id="KW-0349">Heme</keyword>
<dbReference type="GO" id="GO:0005506">
    <property type="term" value="F:iron ion binding"/>
    <property type="evidence" value="ECO:0007669"/>
    <property type="project" value="InterPro"/>
</dbReference>
<keyword evidence="4 11" id="KW-0812">Transmembrane</keyword>
<feature type="transmembrane region" description="Helical" evidence="11">
    <location>
        <begin position="6"/>
        <end position="30"/>
    </location>
</feature>
<name>A0A175YI10_DAUCS</name>
<keyword evidence="6 11" id="KW-1133">Transmembrane helix</keyword>